<dbReference type="KEGG" id="nur:ATY38_14010"/>
<keyword evidence="1" id="KW-0732">Signal</keyword>
<feature type="chain" id="PRO_5016269330" evidence="1">
    <location>
        <begin position="24"/>
        <end position="176"/>
    </location>
</feature>
<feature type="domain" description="Ice-binding protein C-terminal" evidence="2">
    <location>
        <begin position="149"/>
        <end position="173"/>
    </location>
</feature>
<dbReference type="NCBIfam" id="NF035944">
    <property type="entry name" value="PEPxxWA-CTERM"/>
    <property type="match status" value="1"/>
</dbReference>
<evidence type="ECO:0000313" key="4">
    <source>
        <dbReference type="Proteomes" id="UP000182882"/>
    </source>
</evidence>
<dbReference type="EMBL" id="FNLN01000040">
    <property type="protein sequence ID" value="SDU26060.1"/>
    <property type="molecule type" value="Genomic_DNA"/>
</dbReference>
<dbReference type="Proteomes" id="UP000182882">
    <property type="component" value="Unassembled WGS sequence"/>
</dbReference>
<reference evidence="4" key="1">
    <citation type="submission" date="2016-10" db="EMBL/GenBank/DDBJ databases">
        <authorList>
            <person name="Varghese N."/>
            <person name="Submissions S."/>
        </authorList>
    </citation>
    <scope>NUCLEOTIDE SEQUENCE [LARGE SCALE GENOMIC DNA]</scope>
    <source>
        <strain evidence="4">Nm10</strain>
    </source>
</reference>
<dbReference type="AlphaFoldDB" id="A0A1H2H2H2"/>
<organism evidence="3 4">
    <name type="scientific">Nitrosomonas ureae</name>
    <dbReference type="NCBI Taxonomy" id="44577"/>
    <lineage>
        <taxon>Bacteria</taxon>
        <taxon>Pseudomonadati</taxon>
        <taxon>Pseudomonadota</taxon>
        <taxon>Betaproteobacteria</taxon>
        <taxon>Nitrosomonadales</taxon>
        <taxon>Nitrosomonadaceae</taxon>
        <taxon>Nitrosomonas</taxon>
    </lineage>
</organism>
<name>A0A1H2H2H2_9PROT</name>
<feature type="signal peptide" evidence="1">
    <location>
        <begin position="1"/>
        <end position="23"/>
    </location>
</feature>
<dbReference type="RefSeq" id="WP_062559835.1">
    <property type="nucleotide sequence ID" value="NZ_CP013341.1"/>
</dbReference>
<evidence type="ECO:0000256" key="1">
    <source>
        <dbReference type="SAM" id="SignalP"/>
    </source>
</evidence>
<sequence>MRNSFKLKLLAAAILMTSSVTHAAPTVMGNWGVHDDPVEHASVLLGVGAGSFDHVFTFNLANWNGLVSIAVTNDFGKFNINGSSLQLWKETSADGNYTNDTSLGSFAFDSSSVGMDFGNLGPGNYYYEITGTVLGLKGGSYTVDSYISPVPEPETYAMLLAGLGMIGFSVRRRRPI</sequence>
<accession>A0A1H2H2H2</accession>
<proteinExistence type="predicted"/>
<keyword evidence="4" id="KW-1185">Reference proteome</keyword>
<dbReference type="NCBIfam" id="TIGR02595">
    <property type="entry name" value="PEP_CTERM"/>
    <property type="match status" value="1"/>
</dbReference>
<gene>
    <name evidence="3" type="ORF">SAMN05216406_14017</name>
</gene>
<dbReference type="InterPro" id="IPR013424">
    <property type="entry name" value="Ice-binding_C"/>
</dbReference>
<evidence type="ECO:0000313" key="3">
    <source>
        <dbReference type="EMBL" id="SDU26060.1"/>
    </source>
</evidence>
<dbReference type="NCBIfam" id="NF038126">
    <property type="entry name" value="PEP_CTERM_FxDxF"/>
    <property type="match status" value="1"/>
</dbReference>
<protein>
    <submittedName>
        <fullName evidence="3">PEP-CTERM protein-sorting domain-containing protein</fullName>
    </submittedName>
</protein>
<evidence type="ECO:0000259" key="2">
    <source>
        <dbReference type="Pfam" id="PF07589"/>
    </source>
</evidence>
<dbReference type="Pfam" id="PF07589">
    <property type="entry name" value="PEP-CTERM"/>
    <property type="match status" value="1"/>
</dbReference>